<dbReference type="RefSeq" id="WP_406583455.1">
    <property type="nucleotide sequence ID" value="NZ_JBJHQH010000032.1"/>
</dbReference>
<evidence type="ECO:0000313" key="3">
    <source>
        <dbReference type="Proteomes" id="UP001623041"/>
    </source>
</evidence>
<dbReference type="EMBL" id="JBJHQH010000032">
    <property type="protein sequence ID" value="MFK9095045.1"/>
    <property type="molecule type" value="Genomic_DNA"/>
</dbReference>
<feature type="transmembrane region" description="Helical" evidence="1">
    <location>
        <begin position="44"/>
        <end position="68"/>
    </location>
</feature>
<keyword evidence="3" id="KW-1185">Reference proteome</keyword>
<keyword evidence="1" id="KW-0812">Transmembrane</keyword>
<protein>
    <submittedName>
        <fullName evidence="2">ABC transporter</fullName>
    </submittedName>
</protein>
<name>A0ABW8RNE9_9BACI</name>
<evidence type="ECO:0000313" key="2">
    <source>
        <dbReference type="EMBL" id="MFK9095045.1"/>
    </source>
</evidence>
<keyword evidence="1" id="KW-0472">Membrane</keyword>
<keyword evidence="1" id="KW-1133">Transmembrane helix</keyword>
<reference evidence="2 3" key="1">
    <citation type="submission" date="2024-11" db="EMBL/GenBank/DDBJ databases">
        <authorList>
            <person name="Lucas J.A."/>
        </authorList>
    </citation>
    <scope>NUCLEOTIDE SEQUENCE [LARGE SCALE GENOMIC DNA]</scope>
    <source>
        <strain evidence="2 3">Z 5.4</strain>
    </source>
</reference>
<proteinExistence type="predicted"/>
<organism evidence="2 3">
    <name type="scientific">Bacillus salipaludis</name>
    <dbReference type="NCBI Taxonomy" id="2547811"/>
    <lineage>
        <taxon>Bacteria</taxon>
        <taxon>Bacillati</taxon>
        <taxon>Bacillota</taxon>
        <taxon>Bacilli</taxon>
        <taxon>Bacillales</taxon>
        <taxon>Bacillaceae</taxon>
        <taxon>Bacillus</taxon>
    </lineage>
</organism>
<dbReference type="Proteomes" id="UP001623041">
    <property type="component" value="Unassembled WGS sequence"/>
</dbReference>
<accession>A0ABW8RNE9</accession>
<sequence>MSHGQSSWGVFGIFLGFITGAVWLLFSVLGFISDFFGLLGLGNLGNILNILIALIGFLAFIIFGLFVFKEAWRRSR</sequence>
<feature type="transmembrane region" description="Helical" evidence="1">
    <location>
        <begin position="7"/>
        <end position="32"/>
    </location>
</feature>
<evidence type="ECO:0000256" key="1">
    <source>
        <dbReference type="SAM" id="Phobius"/>
    </source>
</evidence>
<gene>
    <name evidence="2" type="ORF">ACJEBI_26700</name>
</gene>
<comment type="caution">
    <text evidence="2">The sequence shown here is derived from an EMBL/GenBank/DDBJ whole genome shotgun (WGS) entry which is preliminary data.</text>
</comment>